<accession>A0A9D1D0T2</accession>
<evidence type="ECO:0000313" key="1">
    <source>
        <dbReference type="EMBL" id="HIQ96382.1"/>
    </source>
</evidence>
<dbReference type="Proteomes" id="UP000886886">
    <property type="component" value="Unassembled WGS sequence"/>
</dbReference>
<name>A0A9D1D0T2_9FIRM</name>
<dbReference type="AlphaFoldDB" id="A0A9D1D0T2"/>
<proteinExistence type="predicted"/>
<sequence>MSKQDPYRFNLRFDDTDKDHRKVCDFLNTCGRKKTRYIVKAFLAYWGMQEKEEPEKQEEGKAVQGKEVEEHLVTVGAENYSADEAEISLMRKNYQMFAALGEEEAL</sequence>
<protein>
    <submittedName>
        <fullName evidence="1">Uncharacterized protein</fullName>
    </submittedName>
</protein>
<reference evidence="1" key="1">
    <citation type="submission" date="2020-10" db="EMBL/GenBank/DDBJ databases">
        <authorList>
            <person name="Gilroy R."/>
        </authorList>
    </citation>
    <scope>NUCLEOTIDE SEQUENCE</scope>
    <source>
        <strain evidence="1">ChiSjej3B21-11622</strain>
    </source>
</reference>
<reference evidence="1" key="2">
    <citation type="journal article" date="2021" name="PeerJ">
        <title>Extensive microbial diversity within the chicken gut microbiome revealed by metagenomics and culture.</title>
        <authorList>
            <person name="Gilroy R."/>
            <person name="Ravi A."/>
            <person name="Getino M."/>
            <person name="Pursley I."/>
            <person name="Horton D.L."/>
            <person name="Alikhan N.F."/>
            <person name="Baker D."/>
            <person name="Gharbi K."/>
            <person name="Hall N."/>
            <person name="Watson M."/>
            <person name="Adriaenssens E.M."/>
            <person name="Foster-Nyarko E."/>
            <person name="Jarju S."/>
            <person name="Secka A."/>
            <person name="Antonio M."/>
            <person name="Oren A."/>
            <person name="Chaudhuri R.R."/>
            <person name="La Ragione R."/>
            <person name="Hildebrand F."/>
            <person name="Pallen M.J."/>
        </authorList>
    </citation>
    <scope>NUCLEOTIDE SEQUENCE</scope>
    <source>
        <strain evidence="1">ChiSjej3B21-11622</strain>
    </source>
</reference>
<comment type="caution">
    <text evidence="1">The sequence shown here is derived from an EMBL/GenBank/DDBJ whole genome shotgun (WGS) entry which is preliminary data.</text>
</comment>
<gene>
    <name evidence="1" type="ORF">IAB26_07455</name>
</gene>
<evidence type="ECO:0000313" key="2">
    <source>
        <dbReference type="Proteomes" id="UP000886886"/>
    </source>
</evidence>
<organism evidence="1 2">
    <name type="scientific">Candidatus Limivivens merdigallinarum</name>
    <dbReference type="NCBI Taxonomy" id="2840859"/>
    <lineage>
        <taxon>Bacteria</taxon>
        <taxon>Bacillati</taxon>
        <taxon>Bacillota</taxon>
        <taxon>Clostridia</taxon>
        <taxon>Lachnospirales</taxon>
        <taxon>Lachnospiraceae</taxon>
        <taxon>Lachnospiraceae incertae sedis</taxon>
        <taxon>Candidatus Limivivens</taxon>
    </lineage>
</organism>
<dbReference type="EMBL" id="DVFT01000108">
    <property type="protein sequence ID" value="HIQ96382.1"/>
    <property type="molecule type" value="Genomic_DNA"/>
</dbReference>